<reference evidence="7" key="1">
    <citation type="journal article" date="2019" name="Int. J. Syst. Evol. Microbiol.">
        <title>The Global Catalogue of Microorganisms (GCM) 10K type strain sequencing project: providing services to taxonomists for standard genome sequencing and annotation.</title>
        <authorList>
            <consortium name="The Broad Institute Genomics Platform"/>
            <consortium name="The Broad Institute Genome Sequencing Center for Infectious Disease"/>
            <person name="Wu L."/>
            <person name="Ma J."/>
        </authorList>
    </citation>
    <scope>NUCLEOTIDE SEQUENCE [LARGE SCALE GENOMIC DNA]</scope>
    <source>
        <strain evidence="7">CECT 8531</strain>
    </source>
</reference>
<evidence type="ECO:0000313" key="6">
    <source>
        <dbReference type="EMBL" id="MFC4292192.1"/>
    </source>
</evidence>
<dbReference type="CDD" id="cd16442">
    <property type="entry name" value="BPL"/>
    <property type="match status" value="1"/>
</dbReference>
<proteinExistence type="predicted"/>
<dbReference type="GO" id="GO:0004077">
    <property type="term" value="F:biotin--[biotin carboxyl-carrier protein] ligase activity"/>
    <property type="evidence" value="ECO:0007669"/>
    <property type="project" value="UniProtKB-EC"/>
</dbReference>
<keyword evidence="1 6" id="KW-0436">Ligase</keyword>
<dbReference type="EC" id="6.3.4.15" evidence="3"/>
<accession>A0ABV8RGX5</accession>
<gene>
    <name evidence="6" type="ORF">ACFOWX_07165</name>
</gene>
<dbReference type="NCBIfam" id="TIGR00121">
    <property type="entry name" value="birA_ligase"/>
    <property type="match status" value="1"/>
</dbReference>
<dbReference type="InterPro" id="IPR003142">
    <property type="entry name" value="BPL_C"/>
</dbReference>
<evidence type="ECO:0000259" key="5">
    <source>
        <dbReference type="PROSITE" id="PS51733"/>
    </source>
</evidence>
<dbReference type="Pfam" id="PF02237">
    <property type="entry name" value="BPL_C"/>
    <property type="match status" value="1"/>
</dbReference>
<comment type="catalytic activity">
    <reaction evidence="4">
        <text>biotin + L-lysyl-[protein] + ATP = N(6)-biotinyl-L-lysyl-[protein] + AMP + diphosphate + H(+)</text>
        <dbReference type="Rhea" id="RHEA:11756"/>
        <dbReference type="Rhea" id="RHEA-COMP:9752"/>
        <dbReference type="Rhea" id="RHEA-COMP:10505"/>
        <dbReference type="ChEBI" id="CHEBI:15378"/>
        <dbReference type="ChEBI" id="CHEBI:29969"/>
        <dbReference type="ChEBI" id="CHEBI:30616"/>
        <dbReference type="ChEBI" id="CHEBI:33019"/>
        <dbReference type="ChEBI" id="CHEBI:57586"/>
        <dbReference type="ChEBI" id="CHEBI:83144"/>
        <dbReference type="ChEBI" id="CHEBI:456215"/>
        <dbReference type="EC" id="6.3.4.15"/>
    </reaction>
</comment>
<evidence type="ECO:0000256" key="3">
    <source>
        <dbReference type="ARBA" id="ARBA00024227"/>
    </source>
</evidence>
<dbReference type="PANTHER" id="PTHR12835">
    <property type="entry name" value="BIOTIN PROTEIN LIGASE"/>
    <property type="match status" value="1"/>
</dbReference>
<dbReference type="InterPro" id="IPR004143">
    <property type="entry name" value="BPL_LPL_catalytic"/>
</dbReference>
<protein>
    <recommendedName>
        <fullName evidence="3">biotin--[biotin carboxyl-carrier protein] ligase</fullName>
        <ecNumber evidence="3">6.3.4.15</ecNumber>
    </recommendedName>
</protein>
<dbReference type="InterPro" id="IPR045864">
    <property type="entry name" value="aa-tRNA-synth_II/BPL/LPL"/>
</dbReference>
<dbReference type="Gene3D" id="3.30.930.10">
    <property type="entry name" value="Bira Bifunctional Protein, Domain 2"/>
    <property type="match status" value="1"/>
</dbReference>
<dbReference type="EMBL" id="JBHSDH010000013">
    <property type="protein sequence ID" value="MFC4292192.1"/>
    <property type="molecule type" value="Genomic_DNA"/>
</dbReference>
<evidence type="ECO:0000256" key="1">
    <source>
        <dbReference type="ARBA" id="ARBA00022598"/>
    </source>
</evidence>
<sequence>MTHSTNADLIERAKGGAGEGLWLRADRQSGGRGRMGREWISPSGNVYVSGLVRLLPNDPPASTLAFVAAIAVHDILQQLAPNVDFRIKWPNDIMAMGAIADPPAKLCGMLLDRTGDAVIVGIGVNLSSHPETLDRPVTSLLALGTEPPSPQQFTEKLAGAFAELLARWRTYGTQPILSLWQEKSYTAGTILSVQLPDGDRLLGKYDGLTGEGALKLRLDNGDIHAIHAADVFLV</sequence>
<dbReference type="SUPFAM" id="SSF55681">
    <property type="entry name" value="Class II aaRS and biotin synthetases"/>
    <property type="match status" value="1"/>
</dbReference>
<keyword evidence="2" id="KW-0092">Biotin</keyword>
<dbReference type="Proteomes" id="UP001595887">
    <property type="component" value="Unassembled WGS sequence"/>
</dbReference>
<organism evidence="6 7">
    <name type="scientific">Sphingorhabdus arenilitoris</name>
    <dbReference type="NCBI Taxonomy" id="1490041"/>
    <lineage>
        <taxon>Bacteria</taxon>
        <taxon>Pseudomonadati</taxon>
        <taxon>Pseudomonadota</taxon>
        <taxon>Alphaproteobacteria</taxon>
        <taxon>Sphingomonadales</taxon>
        <taxon>Sphingomonadaceae</taxon>
        <taxon>Sphingorhabdus</taxon>
    </lineage>
</organism>
<dbReference type="InterPro" id="IPR004408">
    <property type="entry name" value="Biotin_CoA_COase_ligase"/>
</dbReference>
<dbReference type="RefSeq" id="WP_381422677.1">
    <property type="nucleotide sequence ID" value="NZ_JBHSDH010000013.1"/>
</dbReference>
<feature type="domain" description="BPL/LPL catalytic" evidence="5">
    <location>
        <begin position="1"/>
        <end position="169"/>
    </location>
</feature>
<name>A0ABV8RGX5_9SPHN</name>
<dbReference type="Pfam" id="PF03099">
    <property type="entry name" value="BPL_LplA_LipB"/>
    <property type="match status" value="1"/>
</dbReference>
<dbReference type="PROSITE" id="PS51733">
    <property type="entry name" value="BPL_LPL_CATALYTIC"/>
    <property type="match status" value="1"/>
</dbReference>
<keyword evidence="7" id="KW-1185">Reference proteome</keyword>
<dbReference type="PANTHER" id="PTHR12835:SF5">
    <property type="entry name" value="BIOTIN--PROTEIN LIGASE"/>
    <property type="match status" value="1"/>
</dbReference>
<evidence type="ECO:0000313" key="7">
    <source>
        <dbReference type="Proteomes" id="UP001595887"/>
    </source>
</evidence>
<evidence type="ECO:0000256" key="2">
    <source>
        <dbReference type="ARBA" id="ARBA00023267"/>
    </source>
</evidence>
<evidence type="ECO:0000256" key="4">
    <source>
        <dbReference type="ARBA" id="ARBA00047846"/>
    </source>
</evidence>
<comment type="caution">
    <text evidence="6">The sequence shown here is derived from an EMBL/GenBank/DDBJ whole genome shotgun (WGS) entry which is preliminary data.</text>
</comment>